<dbReference type="AlphaFoldDB" id="A0AB34K3G5"/>
<evidence type="ECO:0000256" key="1">
    <source>
        <dbReference type="ARBA" id="ARBA00022801"/>
    </source>
</evidence>
<dbReference type="InterPro" id="IPR041796">
    <property type="entry name" value="Mre11_N"/>
</dbReference>
<dbReference type="SUPFAM" id="SSF56300">
    <property type="entry name" value="Metallo-dependent phosphatases"/>
    <property type="match status" value="1"/>
</dbReference>
<dbReference type="GO" id="GO:0006303">
    <property type="term" value="P:double-strand break repair via nonhomologous end joining"/>
    <property type="evidence" value="ECO:0007669"/>
    <property type="project" value="TreeGrafter"/>
</dbReference>
<dbReference type="Pfam" id="PF00149">
    <property type="entry name" value="Metallophos"/>
    <property type="match status" value="1"/>
</dbReference>
<dbReference type="PANTHER" id="PTHR10139:SF1">
    <property type="entry name" value="DOUBLE-STRAND BREAK REPAIR PROTEIN MRE11"/>
    <property type="match status" value="1"/>
</dbReference>
<dbReference type="GO" id="GO:0035861">
    <property type="term" value="C:site of double-strand break"/>
    <property type="evidence" value="ECO:0007669"/>
    <property type="project" value="TreeGrafter"/>
</dbReference>
<accession>A0AB34K3G5</accession>
<gene>
    <name evidence="3" type="ORF">AB1Y20_009073</name>
</gene>
<comment type="caution">
    <text evidence="3">The sequence shown here is derived from an EMBL/GenBank/DDBJ whole genome shotgun (WGS) entry which is preliminary data.</text>
</comment>
<dbReference type="GO" id="GO:0000014">
    <property type="term" value="F:single-stranded DNA endodeoxyribonuclease activity"/>
    <property type="evidence" value="ECO:0007669"/>
    <property type="project" value="TreeGrafter"/>
</dbReference>
<dbReference type="GO" id="GO:0007095">
    <property type="term" value="P:mitotic G2 DNA damage checkpoint signaling"/>
    <property type="evidence" value="ECO:0007669"/>
    <property type="project" value="TreeGrafter"/>
</dbReference>
<dbReference type="GO" id="GO:0097552">
    <property type="term" value="P:mitochondrial double-strand break repair via homologous recombination"/>
    <property type="evidence" value="ECO:0007669"/>
    <property type="project" value="TreeGrafter"/>
</dbReference>
<keyword evidence="1" id="KW-0378">Hydrolase</keyword>
<dbReference type="GO" id="GO:0000723">
    <property type="term" value="P:telomere maintenance"/>
    <property type="evidence" value="ECO:0007669"/>
    <property type="project" value="TreeGrafter"/>
</dbReference>
<dbReference type="InterPro" id="IPR004843">
    <property type="entry name" value="Calcineurin-like_PHP"/>
</dbReference>
<dbReference type="CDD" id="cd00840">
    <property type="entry name" value="MPP_Mre11_N"/>
    <property type="match status" value="1"/>
</dbReference>
<feature type="domain" description="Calcineurin-like phosphoesterase" evidence="2">
    <location>
        <begin position="8"/>
        <end position="246"/>
    </location>
</feature>
<dbReference type="EMBL" id="JBGBPQ010000002">
    <property type="protein sequence ID" value="KAL1527687.1"/>
    <property type="molecule type" value="Genomic_DNA"/>
</dbReference>
<keyword evidence="4" id="KW-1185">Reference proteome</keyword>
<evidence type="ECO:0000259" key="2">
    <source>
        <dbReference type="Pfam" id="PF00149"/>
    </source>
</evidence>
<dbReference type="PANTHER" id="PTHR10139">
    <property type="entry name" value="DOUBLE-STRAND BREAK REPAIR PROTEIN MRE11"/>
    <property type="match status" value="1"/>
</dbReference>
<evidence type="ECO:0000313" key="3">
    <source>
        <dbReference type="EMBL" id="KAL1527687.1"/>
    </source>
</evidence>
<dbReference type="Proteomes" id="UP001515480">
    <property type="component" value="Unassembled WGS sequence"/>
</dbReference>
<reference evidence="3 4" key="1">
    <citation type="journal article" date="2024" name="Science">
        <title>Giant polyketide synthase enzymes in the biosynthesis of giant marine polyether toxins.</title>
        <authorList>
            <person name="Fallon T.R."/>
            <person name="Shende V.V."/>
            <person name="Wierzbicki I.H."/>
            <person name="Pendleton A.L."/>
            <person name="Watervoot N.F."/>
            <person name="Auber R.P."/>
            <person name="Gonzalez D.J."/>
            <person name="Wisecaver J.H."/>
            <person name="Moore B.S."/>
        </authorList>
    </citation>
    <scope>NUCLEOTIDE SEQUENCE [LARGE SCALE GENOMIC DNA]</scope>
    <source>
        <strain evidence="3 4">12B1</strain>
    </source>
</reference>
<organism evidence="3 4">
    <name type="scientific">Prymnesium parvum</name>
    <name type="common">Toxic golden alga</name>
    <dbReference type="NCBI Taxonomy" id="97485"/>
    <lineage>
        <taxon>Eukaryota</taxon>
        <taxon>Haptista</taxon>
        <taxon>Haptophyta</taxon>
        <taxon>Prymnesiophyceae</taxon>
        <taxon>Prymnesiales</taxon>
        <taxon>Prymnesiaceae</taxon>
        <taxon>Prymnesium</taxon>
    </lineage>
</organism>
<dbReference type="GO" id="GO:0030870">
    <property type="term" value="C:Mre11 complex"/>
    <property type="evidence" value="ECO:0007669"/>
    <property type="project" value="TreeGrafter"/>
</dbReference>
<dbReference type="InterPro" id="IPR029052">
    <property type="entry name" value="Metallo-depent_PP-like"/>
</dbReference>
<dbReference type="GO" id="GO:0000724">
    <property type="term" value="P:double-strand break repair via homologous recombination"/>
    <property type="evidence" value="ECO:0007669"/>
    <property type="project" value="TreeGrafter"/>
</dbReference>
<proteinExistence type="predicted"/>
<name>A0AB34K3G5_PRYPA</name>
<dbReference type="GO" id="GO:0042138">
    <property type="term" value="P:meiotic DNA double-strand break formation"/>
    <property type="evidence" value="ECO:0007669"/>
    <property type="project" value="TreeGrafter"/>
</dbReference>
<protein>
    <recommendedName>
        <fullName evidence="2">Calcineurin-like phosphoesterase domain-containing protein</fullName>
    </recommendedName>
</protein>
<sequence length="258" mass="29007">MEQSDVLSILIASDVHLGYAEKDPIRGDDSFHSFEEVLSIARAREVDMVLLAGDLFHDNKPSRKSLMRCMQLLRDYCLGEREVQMDVVSDPSTHFHHKNRTVNYEDPNYNVQLPVFSIHGNHDDPAGDGGLAALDLLSTANLVNYFGRANDVEKISLAPVLIRKGRTKFALYGLGHVRDERLARSFEHNSVTVARPESDPDEWFSVMVVHQNRQPRGVGPVLKGYIKDGMLPSCMDLVIWGHEHECQDGFPFHCPTAA</sequence>
<dbReference type="Gene3D" id="3.60.21.10">
    <property type="match status" value="1"/>
</dbReference>
<evidence type="ECO:0000313" key="4">
    <source>
        <dbReference type="Proteomes" id="UP001515480"/>
    </source>
</evidence>